<dbReference type="Gene3D" id="6.10.140.2220">
    <property type="match status" value="1"/>
</dbReference>
<proteinExistence type="predicted"/>
<dbReference type="GO" id="GO:0008270">
    <property type="term" value="F:zinc ion binding"/>
    <property type="evidence" value="ECO:0007669"/>
    <property type="project" value="UniProtKB-KW"/>
</dbReference>
<dbReference type="Proteomes" id="UP000054007">
    <property type="component" value="Unassembled WGS sequence"/>
</dbReference>
<reference evidence="6 7" key="1">
    <citation type="journal article" date="2015" name="Fungal Genet. Biol.">
        <title>Evolution of novel wood decay mechanisms in Agaricales revealed by the genome sequences of Fistulina hepatica and Cylindrobasidium torrendii.</title>
        <authorList>
            <person name="Floudas D."/>
            <person name="Held B.W."/>
            <person name="Riley R."/>
            <person name="Nagy L.G."/>
            <person name="Koehler G."/>
            <person name="Ransdell A.S."/>
            <person name="Younus H."/>
            <person name="Chow J."/>
            <person name="Chiniquy J."/>
            <person name="Lipzen A."/>
            <person name="Tritt A."/>
            <person name="Sun H."/>
            <person name="Haridas S."/>
            <person name="LaButti K."/>
            <person name="Ohm R.A."/>
            <person name="Kues U."/>
            <person name="Blanchette R.A."/>
            <person name="Grigoriev I.V."/>
            <person name="Minto R.E."/>
            <person name="Hibbett D.S."/>
        </authorList>
    </citation>
    <scope>NUCLEOTIDE SEQUENCE [LARGE SCALE GENOMIC DNA]</scope>
    <source>
        <strain evidence="6 7">FP15055 ss-10</strain>
    </source>
</reference>
<gene>
    <name evidence="6" type="ORF">CYLTODRAFT_487781</name>
</gene>
<dbReference type="PROSITE" id="PS01360">
    <property type="entry name" value="ZF_MYND_1"/>
    <property type="match status" value="1"/>
</dbReference>
<accession>A0A0D7BJP7</accession>
<evidence type="ECO:0000313" key="7">
    <source>
        <dbReference type="Proteomes" id="UP000054007"/>
    </source>
</evidence>
<dbReference type="PANTHER" id="PTHR46920">
    <property type="match status" value="1"/>
</dbReference>
<protein>
    <recommendedName>
        <fullName evidence="5">MYND-type domain-containing protein</fullName>
    </recommendedName>
</protein>
<evidence type="ECO:0000256" key="1">
    <source>
        <dbReference type="ARBA" id="ARBA00022723"/>
    </source>
</evidence>
<dbReference type="AlphaFoldDB" id="A0A0D7BJP7"/>
<dbReference type="STRING" id="1314674.A0A0D7BJP7"/>
<evidence type="ECO:0000259" key="5">
    <source>
        <dbReference type="PROSITE" id="PS50865"/>
    </source>
</evidence>
<dbReference type="Pfam" id="PF20179">
    <property type="entry name" value="MSS51_C"/>
    <property type="match status" value="1"/>
</dbReference>
<dbReference type="InterPro" id="IPR046824">
    <property type="entry name" value="Mss51-like_C"/>
</dbReference>
<feature type="domain" description="MYND-type" evidence="5">
    <location>
        <begin position="26"/>
        <end position="69"/>
    </location>
</feature>
<dbReference type="InterPro" id="IPR052839">
    <property type="entry name" value="Mito_gene_expr_regulator"/>
</dbReference>
<name>A0A0D7BJP7_9AGAR</name>
<evidence type="ECO:0000256" key="2">
    <source>
        <dbReference type="ARBA" id="ARBA00022771"/>
    </source>
</evidence>
<evidence type="ECO:0000256" key="4">
    <source>
        <dbReference type="PROSITE-ProRule" id="PRU00134"/>
    </source>
</evidence>
<dbReference type="SUPFAM" id="SSF144232">
    <property type="entry name" value="HIT/MYND zinc finger-like"/>
    <property type="match status" value="1"/>
</dbReference>
<keyword evidence="7" id="KW-1185">Reference proteome</keyword>
<evidence type="ECO:0000256" key="3">
    <source>
        <dbReference type="ARBA" id="ARBA00022833"/>
    </source>
</evidence>
<dbReference type="OrthoDB" id="432970at2759"/>
<keyword evidence="1" id="KW-0479">Metal-binding</keyword>
<keyword evidence="3" id="KW-0862">Zinc</keyword>
<dbReference type="EMBL" id="KN880463">
    <property type="protein sequence ID" value="KIY70758.1"/>
    <property type="molecule type" value="Genomic_DNA"/>
</dbReference>
<evidence type="ECO:0000313" key="6">
    <source>
        <dbReference type="EMBL" id="KIY70758.1"/>
    </source>
</evidence>
<keyword evidence="2 4" id="KW-0863">Zinc-finger</keyword>
<dbReference type="PANTHER" id="PTHR46920:SF1">
    <property type="entry name" value="PROTEIN MSS51 HOMOLOG, MITOCHONDRIAL-RELATED"/>
    <property type="match status" value="1"/>
</dbReference>
<organism evidence="6 7">
    <name type="scientific">Cylindrobasidium torrendii FP15055 ss-10</name>
    <dbReference type="NCBI Taxonomy" id="1314674"/>
    <lineage>
        <taxon>Eukaryota</taxon>
        <taxon>Fungi</taxon>
        <taxon>Dikarya</taxon>
        <taxon>Basidiomycota</taxon>
        <taxon>Agaricomycotina</taxon>
        <taxon>Agaricomycetes</taxon>
        <taxon>Agaricomycetidae</taxon>
        <taxon>Agaricales</taxon>
        <taxon>Marasmiineae</taxon>
        <taxon>Physalacriaceae</taxon>
        <taxon>Cylindrobasidium</taxon>
    </lineage>
</organism>
<dbReference type="InterPro" id="IPR002893">
    <property type="entry name" value="Znf_MYND"/>
</dbReference>
<sequence length="470" mass="53784">MSNHRIPAVTYVPEYTAIEVAGDMLCSCCFQPADAVVRPLKHCAACFRVAYCSPKCQKFDWKHRHKHFCSQYQKVNEYEKHTPKASSLPKLIKQKSIKEQILSTHDSGHHEPCAACSNNIFKKEVICEVCFRTPYQAATFKLFKSCHGCGMVRACSDACKKSLHSVHPPDECRMLRLLRATERVQIDYHLDRKKLFSSEQLMVPTEGPRRHYVPLARYGGFADYNRGISMEYTDTPDLSIMHRQLANTFKTSEPMAAEAVGQLVMEAQSIVLTVIAGLEASIPDITTRRTLEIHFVGASRREHSTRAMLEEVLHQFPALKDLRIYYVGPEANFVENTEHNWACNACQARGCRRTRALHAVRYHDFLAQNPARRRPDLVVALNTGWSEVETSSWAPTLQAILKLKVPALFTAYTKQEAERERSFQRNLDFIVDVQPNKWRGVIPIVNIALRDMFNQIAVYSSQYWYIAKGR</sequence>
<dbReference type="PROSITE" id="PS50865">
    <property type="entry name" value="ZF_MYND_2"/>
    <property type="match status" value="1"/>
</dbReference>
<dbReference type="Pfam" id="PF01753">
    <property type="entry name" value="zf-MYND"/>
    <property type="match status" value="1"/>
</dbReference>